<dbReference type="AlphaFoldDB" id="A7RKU5"/>
<sequence>DNGVYTCLARNSLGVKNASAELKVLAQTNITTPLPPRTIAIKGYSITLAVGVNKDSLISLRFTWTKDGSSVTDPRMQILANGSLAITAVHDSDAGTYKCVVSSDVGNASTSTVLVVQEIPLSPSRPVVSQIQSTSLRLEWNPPGYTGNSRIISYTVEMLKEGGSWATKLQNINPSSSQVAAVITGTFACQREFDPPPADTHNGLLLGYRINYRLNGIAGNTFNLKVITEGAATQGTVDGLLLWTEYEVKVQAYNNAGSGPFSSSVIVTTGEGGR</sequence>
<dbReference type="InterPro" id="IPR013783">
    <property type="entry name" value="Ig-like_fold"/>
</dbReference>
<dbReference type="CDD" id="cd00063">
    <property type="entry name" value="FN3"/>
    <property type="match status" value="1"/>
</dbReference>
<dbReference type="SUPFAM" id="SSF48726">
    <property type="entry name" value="Immunoglobulin"/>
    <property type="match status" value="2"/>
</dbReference>
<evidence type="ECO:0000259" key="3">
    <source>
        <dbReference type="PROSITE" id="PS50835"/>
    </source>
</evidence>
<dbReference type="InterPro" id="IPR003599">
    <property type="entry name" value="Ig_sub"/>
</dbReference>
<evidence type="ECO:0000256" key="2">
    <source>
        <dbReference type="ARBA" id="ARBA00023157"/>
    </source>
</evidence>
<dbReference type="Pfam" id="PF07679">
    <property type="entry name" value="I-set"/>
    <property type="match status" value="1"/>
</dbReference>
<dbReference type="PRINTS" id="PR00014">
    <property type="entry name" value="FNTYPEIII"/>
</dbReference>
<dbReference type="FunFam" id="2.60.40.10:FF:000360">
    <property type="entry name" value="Sidekick cell adhesion molecule 2"/>
    <property type="match status" value="1"/>
</dbReference>
<dbReference type="SUPFAM" id="SSF49265">
    <property type="entry name" value="Fibronectin type III"/>
    <property type="match status" value="1"/>
</dbReference>
<reference evidence="5 6" key="1">
    <citation type="journal article" date="2007" name="Science">
        <title>Sea anemone genome reveals ancestral eumetazoan gene repertoire and genomic organization.</title>
        <authorList>
            <person name="Putnam N.H."/>
            <person name="Srivastava M."/>
            <person name="Hellsten U."/>
            <person name="Dirks B."/>
            <person name="Chapman J."/>
            <person name="Salamov A."/>
            <person name="Terry A."/>
            <person name="Shapiro H."/>
            <person name="Lindquist E."/>
            <person name="Kapitonov V.V."/>
            <person name="Jurka J."/>
            <person name="Genikhovich G."/>
            <person name="Grigoriev I.V."/>
            <person name="Lucas S.M."/>
            <person name="Steele R.E."/>
            <person name="Finnerty J.R."/>
            <person name="Technau U."/>
            <person name="Martindale M.Q."/>
            <person name="Rokhsar D.S."/>
        </authorList>
    </citation>
    <scope>NUCLEOTIDE SEQUENCE [LARGE SCALE GENOMIC DNA]</scope>
    <source>
        <strain evidence="6">CH2 X CH6</strain>
    </source>
</reference>
<dbReference type="InterPro" id="IPR036116">
    <property type="entry name" value="FN3_sf"/>
</dbReference>
<dbReference type="InterPro" id="IPR036179">
    <property type="entry name" value="Ig-like_dom_sf"/>
</dbReference>
<dbReference type="PROSITE" id="PS50835">
    <property type="entry name" value="IG_LIKE"/>
    <property type="match status" value="1"/>
</dbReference>
<feature type="non-terminal residue" evidence="5">
    <location>
        <position position="274"/>
    </location>
</feature>
<dbReference type="PANTHER" id="PTHR44170:SF6">
    <property type="entry name" value="CONTACTIN"/>
    <property type="match status" value="1"/>
</dbReference>
<evidence type="ECO:0000259" key="4">
    <source>
        <dbReference type="PROSITE" id="PS50853"/>
    </source>
</evidence>
<keyword evidence="1" id="KW-0677">Repeat</keyword>
<dbReference type="eggNOG" id="KOG3510">
    <property type="taxonomic scope" value="Eukaryota"/>
</dbReference>
<dbReference type="Proteomes" id="UP000001593">
    <property type="component" value="Unassembled WGS sequence"/>
</dbReference>
<dbReference type="GO" id="GO:0016020">
    <property type="term" value="C:membrane"/>
    <property type="evidence" value="ECO:0007669"/>
    <property type="project" value="UniProtKB-SubCell"/>
</dbReference>
<evidence type="ECO:0000313" key="5">
    <source>
        <dbReference type="EMBL" id="EDO48047.1"/>
    </source>
</evidence>
<evidence type="ECO:0000313" key="6">
    <source>
        <dbReference type="Proteomes" id="UP000001593"/>
    </source>
</evidence>
<dbReference type="InParanoid" id="A7RKU5"/>
<dbReference type="OMA" id="ISYTVEM"/>
<dbReference type="HOGENOM" id="CLU_1210911_0_0_1"/>
<keyword evidence="2" id="KW-1015">Disulfide bond</keyword>
<dbReference type="Gene3D" id="2.60.40.10">
    <property type="entry name" value="Immunoglobulins"/>
    <property type="match status" value="3"/>
</dbReference>
<accession>A7RKU5</accession>
<protein>
    <submittedName>
        <fullName evidence="5">Uncharacterized protein</fullName>
    </submittedName>
</protein>
<dbReference type="PANTHER" id="PTHR44170">
    <property type="entry name" value="PROTEIN SIDEKICK"/>
    <property type="match status" value="1"/>
</dbReference>
<dbReference type="SMART" id="SM00409">
    <property type="entry name" value="IG"/>
    <property type="match status" value="1"/>
</dbReference>
<dbReference type="InterPro" id="IPR003961">
    <property type="entry name" value="FN3_dom"/>
</dbReference>
<dbReference type="EMBL" id="DS469516">
    <property type="protein sequence ID" value="EDO48047.1"/>
    <property type="molecule type" value="Genomic_DNA"/>
</dbReference>
<evidence type="ECO:0000256" key="1">
    <source>
        <dbReference type="ARBA" id="ARBA00022737"/>
    </source>
</evidence>
<gene>
    <name evidence="5" type="ORF">NEMVEDRAFT_v1g85090</name>
</gene>
<dbReference type="InterPro" id="IPR013098">
    <property type="entry name" value="Ig_I-set"/>
</dbReference>
<keyword evidence="6" id="KW-1185">Reference proteome</keyword>
<dbReference type="Pfam" id="PF00041">
    <property type="entry name" value="fn3"/>
    <property type="match status" value="2"/>
</dbReference>
<dbReference type="InterPro" id="IPR007110">
    <property type="entry name" value="Ig-like_dom"/>
</dbReference>
<name>A7RKU5_NEMVE</name>
<dbReference type="PROSITE" id="PS50853">
    <property type="entry name" value="FN3"/>
    <property type="match status" value="1"/>
</dbReference>
<dbReference type="SMART" id="SM00060">
    <property type="entry name" value="FN3"/>
    <property type="match status" value="1"/>
</dbReference>
<feature type="domain" description="Fibronectin type-III" evidence="4">
    <location>
        <begin position="173"/>
        <end position="272"/>
    </location>
</feature>
<feature type="domain" description="Ig-like" evidence="3">
    <location>
        <begin position="33"/>
        <end position="115"/>
    </location>
</feature>
<proteinExistence type="predicted"/>
<organism evidence="5 6">
    <name type="scientific">Nematostella vectensis</name>
    <name type="common">Starlet sea anemone</name>
    <dbReference type="NCBI Taxonomy" id="45351"/>
    <lineage>
        <taxon>Eukaryota</taxon>
        <taxon>Metazoa</taxon>
        <taxon>Cnidaria</taxon>
        <taxon>Anthozoa</taxon>
        <taxon>Hexacorallia</taxon>
        <taxon>Actiniaria</taxon>
        <taxon>Edwardsiidae</taxon>
        <taxon>Nematostella</taxon>
    </lineage>
</organism>